<feature type="region of interest" description="Disordered" evidence="1">
    <location>
        <begin position="1"/>
        <end position="29"/>
    </location>
</feature>
<dbReference type="Proteomes" id="UP000297299">
    <property type="component" value="Unassembled WGS sequence"/>
</dbReference>
<comment type="caution">
    <text evidence="2">The sequence shown here is derived from an EMBL/GenBank/DDBJ whole genome shotgun (WGS) entry which is preliminary data.</text>
</comment>
<keyword evidence="3" id="KW-1185">Reference proteome</keyword>
<proteinExistence type="predicted"/>
<evidence type="ECO:0000313" key="3">
    <source>
        <dbReference type="Proteomes" id="UP000297299"/>
    </source>
</evidence>
<accession>A0A4Y8DCI6</accession>
<name>A0A4Y8DCI6_9HELO</name>
<sequence length="684" mass="76713">MDNSVHSSKNSFTPSRTQQSISTNTSTATSPTIDVTNLPAVIKWGDTESWHYIGAQHHQLRMNIHLGTKEIPQLLFWFSVTVAVTMSPGSSMSRTKLLYFVIPGSLFDWSKYDTSLLLGAPTSGYSLDTSTAIKQAGISSDCTSVFRIHFQLLDHGTVFMPSTEEHAFTPISDSVLQLLTDLRSLSQTKEFWAYLPSEGLNLANLRKRIDRLRGGTFTGDFTTQSVYKPSMVCNKWTNFNQFVKKKNPAKLNSDLLPAYNSGSQSAGIKRKGIHQNDDLDQAFIETESDEESHIEQEQERKHIKISSDIIPNHRSSKVRFIEPHSEDLSFLRKQFVEFTTWYKEKEIVANNVFLMLNLVTSQSTTFWVISINRQRILMLPLASPLPAFLSKSSRMIQATSNNASIEKDSSQSIEEAMSSYSCGFPINDEVESNTNIPVVQGIFQRSNSNMPDDVRKIPSFLHLNSTRLGHAVKCPGTAPHRMPRIYQAYGVFWMLKQRTHDVLGGLLADGSKDADLRRRHLPPSTKAMLQASGATCPSQEEWHVQCPCVSGSLSSQIFRQITNGPALIAVPPRLIPQWKQEFDAAFSYPDNKLKLFIEHHNCPSDAFTDTQSETLRSMVSSPKSKCNATQFIILTAANVNLDWKIRPLFRPLAPHYIQSYARDLSAISHPLMLSRRGGGSGRST</sequence>
<evidence type="ECO:0000256" key="1">
    <source>
        <dbReference type="SAM" id="MobiDB-lite"/>
    </source>
</evidence>
<protein>
    <recommendedName>
        <fullName evidence="4">SNF2 N-terminal domain-containing protein</fullName>
    </recommendedName>
</protein>
<dbReference type="AlphaFoldDB" id="A0A4Y8DCI6"/>
<gene>
    <name evidence="2" type="ORF">BOTCAL_0039g00050</name>
</gene>
<organism evidence="2 3">
    <name type="scientific">Botryotinia calthae</name>
    <dbReference type="NCBI Taxonomy" id="38488"/>
    <lineage>
        <taxon>Eukaryota</taxon>
        <taxon>Fungi</taxon>
        <taxon>Dikarya</taxon>
        <taxon>Ascomycota</taxon>
        <taxon>Pezizomycotina</taxon>
        <taxon>Leotiomycetes</taxon>
        <taxon>Helotiales</taxon>
        <taxon>Sclerotiniaceae</taxon>
        <taxon>Botryotinia</taxon>
    </lineage>
</organism>
<evidence type="ECO:0000313" key="2">
    <source>
        <dbReference type="EMBL" id="TEY80308.1"/>
    </source>
</evidence>
<dbReference type="EMBL" id="PHWZ01000039">
    <property type="protein sequence ID" value="TEY80308.1"/>
    <property type="molecule type" value="Genomic_DNA"/>
</dbReference>
<dbReference type="OrthoDB" id="3490906at2759"/>
<evidence type="ECO:0008006" key="4">
    <source>
        <dbReference type="Google" id="ProtNLM"/>
    </source>
</evidence>
<reference evidence="2 3" key="1">
    <citation type="submission" date="2017-11" db="EMBL/GenBank/DDBJ databases">
        <title>Comparative genomics of Botrytis spp.</title>
        <authorList>
            <person name="Valero-Jimenez C.A."/>
            <person name="Tapia P."/>
            <person name="Veloso J."/>
            <person name="Silva-Moreno E."/>
            <person name="Staats M."/>
            <person name="Valdes J.H."/>
            <person name="Van Kan J.A.L."/>
        </authorList>
    </citation>
    <scope>NUCLEOTIDE SEQUENCE [LARGE SCALE GENOMIC DNA]</scope>
    <source>
        <strain evidence="2 3">MUCL2830</strain>
    </source>
</reference>